<accession>A0A1H9FFA2</accession>
<dbReference type="Pfam" id="PF06224">
    <property type="entry name" value="AlkZ-like"/>
    <property type="match status" value="1"/>
</dbReference>
<dbReference type="EMBL" id="FOFA01000003">
    <property type="protein sequence ID" value="SEQ35978.1"/>
    <property type="molecule type" value="Genomic_DNA"/>
</dbReference>
<dbReference type="PANTHER" id="PTHR38479">
    <property type="entry name" value="LMO0824 PROTEIN"/>
    <property type="match status" value="1"/>
</dbReference>
<dbReference type="RefSeq" id="WP_170854059.1">
    <property type="nucleotide sequence ID" value="NZ_FOFA01000003.1"/>
</dbReference>
<name>A0A1H9FFA2_9ACTN</name>
<dbReference type="AlphaFoldDB" id="A0A1H9FFA2"/>
<dbReference type="PANTHER" id="PTHR38479:SF2">
    <property type="entry name" value="WINGED HELIX DNA-BINDING DOMAIN-CONTAINING PROTEIN"/>
    <property type="match status" value="1"/>
</dbReference>
<dbReference type="STRING" id="1036181.SAMN05421756_103239"/>
<dbReference type="InterPro" id="IPR009351">
    <property type="entry name" value="AlkZ-like"/>
</dbReference>
<dbReference type="GO" id="GO:0003677">
    <property type="term" value="F:DNA binding"/>
    <property type="evidence" value="ECO:0007669"/>
    <property type="project" value="UniProtKB-KW"/>
</dbReference>
<gene>
    <name evidence="1" type="ORF">SAMN05421756_103239</name>
</gene>
<proteinExistence type="predicted"/>
<evidence type="ECO:0000313" key="1">
    <source>
        <dbReference type="EMBL" id="SEQ35978.1"/>
    </source>
</evidence>
<keyword evidence="1" id="KW-0238">DNA-binding</keyword>
<keyword evidence="2" id="KW-1185">Reference proteome</keyword>
<organism evidence="1 2">
    <name type="scientific">Microlunatus flavus</name>
    <dbReference type="NCBI Taxonomy" id="1036181"/>
    <lineage>
        <taxon>Bacteria</taxon>
        <taxon>Bacillati</taxon>
        <taxon>Actinomycetota</taxon>
        <taxon>Actinomycetes</taxon>
        <taxon>Propionibacteriales</taxon>
        <taxon>Propionibacteriaceae</taxon>
        <taxon>Microlunatus</taxon>
    </lineage>
</organism>
<sequence length="354" mass="38032">MDGRDASWVRGQRLRAQGLGLPTDRTPVEAVRLLAAVQSQELAHALWSLALRSDAASEADVRAALDAGAVVRTHVLRPTWHLVAAEDARWLLATTAGRVHQVNASAYRSLGLDAAARERGATAIAAELADGRPRTRPELAAVLADAGLPSTGTALACLVMHAELEQVVVSGPARGAAQTHVLMDSRVPRGAADGPDPVRLLRRFLRGHGPAGVRDVARWSSLTLTTVRRAVEELRDELSTFEVEGETFLDLGPHEGGRIPPLLLLPLYDELPLSYRDLGHVAPGDHPHRAGTDQFVGSVVAGDANLGTWRREVRGRTVEVALDLAPSTPDDLRRLAEGEARRLASFLGRDLVLR</sequence>
<evidence type="ECO:0000313" key="2">
    <source>
        <dbReference type="Proteomes" id="UP000198504"/>
    </source>
</evidence>
<dbReference type="Proteomes" id="UP000198504">
    <property type="component" value="Unassembled WGS sequence"/>
</dbReference>
<reference evidence="2" key="1">
    <citation type="submission" date="2016-10" db="EMBL/GenBank/DDBJ databases">
        <authorList>
            <person name="Varghese N."/>
            <person name="Submissions S."/>
        </authorList>
    </citation>
    <scope>NUCLEOTIDE SEQUENCE [LARGE SCALE GENOMIC DNA]</scope>
    <source>
        <strain evidence="2">CGMCC 4.6856</strain>
    </source>
</reference>
<protein>
    <submittedName>
        <fullName evidence="1">Winged helix DNA-binding domain-containing protein</fullName>
    </submittedName>
</protein>